<dbReference type="InterPro" id="IPR024930">
    <property type="entry name" value="Skp_dom_sf"/>
</dbReference>
<proteinExistence type="inferred from homology"/>
<sequence length="166" mass="18202">MKKLKTLLLIAVVTLGFNTIQAQSKVAHIDTQALIEAMPETKAMNAELEKLGKTYDDEIKAADAALKAKLQKYEQEFSAQTEEENKRRGAEVQLEEQKLYAAAQGAQQDLNKQRNEKLAPIVEKAQKAIKAVADAQGIQYVLDRSALIVAEGTDLLPAVKANLGIQ</sequence>
<dbReference type="Pfam" id="PF03938">
    <property type="entry name" value="OmpH"/>
    <property type="match status" value="1"/>
</dbReference>
<dbReference type="Proteomes" id="UP000176050">
    <property type="component" value="Chromosome"/>
</dbReference>
<feature type="chain" id="PRO_5009110836" description="Molecular chaperone Skp" evidence="3">
    <location>
        <begin position="23"/>
        <end position="166"/>
    </location>
</feature>
<dbReference type="SMART" id="SM00935">
    <property type="entry name" value="OmpH"/>
    <property type="match status" value="1"/>
</dbReference>
<dbReference type="KEGG" id="lul:LPB138_08125"/>
<dbReference type="GO" id="GO:0005829">
    <property type="term" value="C:cytosol"/>
    <property type="evidence" value="ECO:0007669"/>
    <property type="project" value="TreeGrafter"/>
</dbReference>
<dbReference type="OrthoDB" id="1524711at2"/>
<dbReference type="AlphaFoldDB" id="A0A1D8P7U0"/>
<dbReference type="Gene3D" id="3.30.910.20">
    <property type="entry name" value="Skp domain"/>
    <property type="match status" value="1"/>
</dbReference>
<comment type="similarity">
    <text evidence="1">Belongs to the Skp family.</text>
</comment>
<dbReference type="RefSeq" id="WP_070236787.1">
    <property type="nucleotide sequence ID" value="NZ_CP017478.1"/>
</dbReference>
<evidence type="ECO:0000313" key="5">
    <source>
        <dbReference type="Proteomes" id="UP000176050"/>
    </source>
</evidence>
<name>A0A1D8P7U0_9FLAO</name>
<dbReference type="InterPro" id="IPR005632">
    <property type="entry name" value="Chaperone_Skp"/>
</dbReference>
<dbReference type="STRING" id="1850246.LPB138_08125"/>
<dbReference type="PANTHER" id="PTHR35089">
    <property type="entry name" value="CHAPERONE PROTEIN SKP"/>
    <property type="match status" value="1"/>
</dbReference>
<protein>
    <recommendedName>
        <fullName evidence="6">Molecular chaperone Skp</fullName>
    </recommendedName>
</protein>
<evidence type="ECO:0000256" key="2">
    <source>
        <dbReference type="ARBA" id="ARBA00022729"/>
    </source>
</evidence>
<feature type="signal peptide" evidence="3">
    <location>
        <begin position="1"/>
        <end position="22"/>
    </location>
</feature>
<dbReference type="GO" id="GO:0051082">
    <property type="term" value="F:unfolded protein binding"/>
    <property type="evidence" value="ECO:0007669"/>
    <property type="project" value="InterPro"/>
</dbReference>
<dbReference type="SUPFAM" id="SSF111384">
    <property type="entry name" value="OmpH-like"/>
    <property type="match status" value="1"/>
</dbReference>
<evidence type="ECO:0000313" key="4">
    <source>
        <dbReference type="EMBL" id="AOW20643.1"/>
    </source>
</evidence>
<reference evidence="4 5" key="1">
    <citation type="submission" date="2016-10" db="EMBL/GenBank/DDBJ databases">
        <title>Lutibacter sp. LPB0138, isolated from marine gastropod.</title>
        <authorList>
            <person name="Kim E."/>
            <person name="Yi H."/>
        </authorList>
    </citation>
    <scope>NUCLEOTIDE SEQUENCE [LARGE SCALE GENOMIC DNA]</scope>
    <source>
        <strain evidence="4 5">LPB0138</strain>
    </source>
</reference>
<organism evidence="4 5">
    <name type="scientific">Urechidicola croceus</name>
    <dbReference type="NCBI Taxonomy" id="1850246"/>
    <lineage>
        <taxon>Bacteria</taxon>
        <taxon>Pseudomonadati</taxon>
        <taxon>Bacteroidota</taxon>
        <taxon>Flavobacteriia</taxon>
        <taxon>Flavobacteriales</taxon>
        <taxon>Flavobacteriaceae</taxon>
        <taxon>Urechidicola</taxon>
    </lineage>
</organism>
<dbReference type="EMBL" id="CP017478">
    <property type="protein sequence ID" value="AOW20643.1"/>
    <property type="molecule type" value="Genomic_DNA"/>
</dbReference>
<gene>
    <name evidence="4" type="ORF">LPB138_08125</name>
</gene>
<evidence type="ECO:0000256" key="1">
    <source>
        <dbReference type="ARBA" id="ARBA00009091"/>
    </source>
</evidence>
<keyword evidence="2 3" id="KW-0732">Signal</keyword>
<accession>A0A1D8P7U0</accession>
<dbReference type="PANTHER" id="PTHR35089:SF1">
    <property type="entry name" value="CHAPERONE PROTEIN SKP"/>
    <property type="match status" value="1"/>
</dbReference>
<evidence type="ECO:0000256" key="3">
    <source>
        <dbReference type="SAM" id="SignalP"/>
    </source>
</evidence>
<keyword evidence="5" id="KW-1185">Reference proteome</keyword>
<evidence type="ECO:0008006" key="6">
    <source>
        <dbReference type="Google" id="ProtNLM"/>
    </source>
</evidence>
<dbReference type="GO" id="GO:0050821">
    <property type="term" value="P:protein stabilization"/>
    <property type="evidence" value="ECO:0007669"/>
    <property type="project" value="TreeGrafter"/>
</dbReference>